<dbReference type="Proteomes" id="UP000694844">
    <property type="component" value="Chromosome 2"/>
</dbReference>
<evidence type="ECO:0000256" key="6">
    <source>
        <dbReference type="ARBA" id="ARBA00022448"/>
    </source>
</evidence>
<evidence type="ECO:0000256" key="15">
    <source>
        <dbReference type="ARBA" id="ARBA00022989"/>
    </source>
</evidence>
<protein>
    <recommendedName>
        <fullName evidence="5">RING-type E3 ubiquitin transferase</fullName>
        <ecNumber evidence="5">2.3.2.27</ecNumber>
    </recommendedName>
</protein>
<comment type="subcellular location">
    <subcellularLocation>
        <location evidence="2">Peroxisome membrane</location>
        <topology evidence="2">Multi-pass membrane protein</topology>
    </subcellularLocation>
</comment>
<dbReference type="PANTHER" id="PTHR23350">
    <property type="entry name" value="PEROXISOME ASSEMBLY PROTEIN 10"/>
    <property type="match status" value="1"/>
</dbReference>
<dbReference type="RefSeq" id="XP_022318063.1">
    <property type="nucleotide sequence ID" value="XM_022462355.1"/>
</dbReference>
<evidence type="ECO:0000313" key="21">
    <source>
        <dbReference type="RefSeq" id="XP_022318063.1"/>
    </source>
</evidence>
<evidence type="ECO:0000256" key="1">
    <source>
        <dbReference type="ARBA" id="ARBA00000900"/>
    </source>
</evidence>
<dbReference type="GO" id="GO:0008270">
    <property type="term" value="F:zinc ion binding"/>
    <property type="evidence" value="ECO:0007669"/>
    <property type="project" value="UniProtKB-KW"/>
</dbReference>
<evidence type="ECO:0000256" key="13">
    <source>
        <dbReference type="ARBA" id="ARBA00022833"/>
    </source>
</evidence>
<keyword evidence="9" id="KW-0812">Transmembrane</keyword>
<evidence type="ECO:0000256" key="16">
    <source>
        <dbReference type="ARBA" id="ARBA00023136"/>
    </source>
</evidence>
<evidence type="ECO:0000256" key="9">
    <source>
        <dbReference type="ARBA" id="ARBA00022692"/>
    </source>
</evidence>
<dbReference type="SUPFAM" id="SSF57850">
    <property type="entry name" value="RING/U-box"/>
    <property type="match status" value="1"/>
</dbReference>
<keyword evidence="15" id="KW-1133">Transmembrane helix</keyword>
<dbReference type="GO" id="GO:0061630">
    <property type="term" value="F:ubiquitin protein ligase activity"/>
    <property type="evidence" value="ECO:0007669"/>
    <property type="project" value="UniProtKB-EC"/>
</dbReference>
<dbReference type="EC" id="2.3.2.27" evidence="5"/>
<dbReference type="PROSITE" id="PS00518">
    <property type="entry name" value="ZF_RING_1"/>
    <property type="match status" value="1"/>
</dbReference>
<evidence type="ECO:0000256" key="5">
    <source>
        <dbReference type="ARBA" id="ARBA00012483"/>
    </source>
</evidence>
<keyword evidence="11 18" id="KW-0863">Zinc-finger</keyword>
<dbReference type="Pfam" id="PF13920">
    <property type="entry name" value="zf-C3HC4_3"/>
    <property type="match status" value="1"/>
</dbReference>
<evidence type="ECO:0000256" key="17">
    <source>
        <dbReference type="ARBA" id="ARBA00023140"/>
    </source>
</evidence>
<dbReference type="InterPro" id="IPR025654">
    <property type="entry name" value="PEX2/10"/>
</dbReference>
<evidence type="ECO:0000256" key="3">
    <source>
        <dbReference type="ARBA" id="ARBA00004906"/>
    </source>
</evidence>
<evidence type="ECO:0000256" key="11">
    <source>
        <dbReference type="ARBA" id="ARBA00022771"/>
    </source>
</evidence>
<dbReference type="GO" id="GO:0016558">
    <property type="term" value="P:protein import into peroxisome matrix"/>
    <property type="evidence" value="ECO:0007669"/>
    <property type="project" value="InterPro"/>
</dbReference>
<dbReference type="CDD" id="cd16527">
    <property type="entry name" value="RING-HC_PEX10"/>
    <property type="match status" value="1"/>
</dbReference>
<organism evidence="20 21">
    <name type="scientific">Crassostrea virginica</name>
    <name type="common">Eastern oyster</name>
    <dbReference type="NCBI Taxonomy" id="6565"/>
    <lineage>
        <taxon>Eukaryota</taxon>
        <taxon>Metazoa</taxon>
        <taxon>Spiralia</taxon>
        <taxon>Lophotrochozoa</taxon>
        <taxon>Mollusca</taxon>
        <taxon>Bivalvia</taxon>
        <taxon>Autobranchia</taxon>
        <taxon>Pteriomorphia</taxon>
        <taxon>Ostreida</taxon>
        <taxon>Ostreoidea</taxon>
        <taxon>Ostreidae</taxon>
        <taxon>Crassostrea</taxon>
    </lineage>
</organism>
<evidence type="ECO:0000256" key="7">
    <source>
        <dbReference type="ARBA" id="ARBA00022593"/>
    </source>
</evidence>
<proteinExistence type="inferred from homology"/>
<keyword evidence="7" id="KW-0962">Peroxisome biogenesis</keyword>
<accession>A0A8B8CQF5</accession>
<evidence type="ECO:0000256" key="18">
    <source>
        <dbReference type="PROSITE-ProRule" id="PRU00175"/>
    </source>
</evidence>
<dbReference type="PROSITE" id="PS50089">
    <property type="entry name" value="ZF_RING_2"/>
    <property type="match status" value="1"/>
</dbReference>
<evidence type="ECO:0000259" key="19">
    <source>
        <dbReference type="PROSITE" id="PS50089"/>
    </source>
</evidence>
<keyword evidence="8" id="KW-0808">Transferase</keyword>
<keyword evidence="12" id="KW-0833">Ubl conjugation pathway</keyword>
<dbReference type="Gene3D" id="3.30.40.10">
    <property type="entry name" value="Zinc/RING finger domain, C3HC4 (zinc finger)"/>
    <property type="match status" value="1"/>
</dbReference>
<gene>
    <name evidence="21" type="primary">LOC111121197</name>
</gene>
<reference evidence="21" key="1">
    <citation type="submission" date="2025-08" db="UniProtKB">
        <authorList>
            <consortium name="RefSeq"/>
        </authorList>
    </citation>
    <scope>IDENTIFICATION</scope>
    <source>
        <tissue evidence="21">Whole sample</tissue>
    </source>
</reference>
<dbReference type="OrthoDB" id="6270329at2759"/>
<keyword evidence="6" id="KW-0813">Transport</keyword>
<dbReference type="SMART" id="SM00184">
    <property type="entry name" value="RING"/>
    <property type="match status" value="1"/>
</dbReference>
<name>A0A8B8CQF5_CRAVI</name>
<evidence type="ECO:0000256" key="2">
    <source>
        <dbReference type="ARBA" id="ARBA00004585"/>
    </source>
</evidence>
<dbReference type="InterPro" id="IPR013083">
    <property type="entry name" value="Znf_RING/FYVE/PHD"/>
</dbReference>
<evidence type="ECO:0000256" key="4">
    <source>
        <dbReference type="ARBA" id="ARBA00008704"/>
    </source>
</evidence>
<evidence type="ECO:0000313" key="20">
    <source>
        <dbReference type="Proteomes" id="UP000694844"/>
    </source>
</evidence>
<dbReference type="GO" id="GO:0005778">
    <property type="term" value="C:peroxisomal membrane"/>
    <property type="evidence" value="ECO:0007669"/>
    <property type="project" value="UniProtKB-SubCell"/>
</dbReference>
<keyword evidence="13" id="KW-0862">Zinc</keyword>
<dbReference type="InterPro" id="IPR001841">
    <property type="entry name" value="Znf_RING"/>
</dbReference>
<dbReference type="InterPro" id="IPR017907">
    <property type="entry name" value="Znf_RING_CS"/>
</dbReference>
<feature type="domain" description="RING-type" evidence="19">
    <location>
        <begin position="237"/>
        <end position="275"/>
    </location>
</feature>
<sequence>MRQPAGVAEILRSHQKDDIYTGYLKNTVSEVFQEIFGPGVWIRWKNEVDRLSEITYFLLTTVAGYQTVGEEYVNIIQIDKHKRNIPSKLKRLIHVSLHVFGPYGVARLLDWVEKKLQSGDWDSVPMETREIILKSLPVLQQALSLLQRFHLAVFYLRGIFYHIAKRLTDVSYIKFSVTNTEGSSVQQSFKALGWLSLAQLGFSVLQLLYHSYRSSGTATLLKNSSTQAPSDSVDRKCCLCLETRRTPTATPCGHLFCWQCIYEWCSTKLECPICREKLQPQKLVFLQNFDPPEG</sequence>
<dbReference type="AlphaFoldDB" id="A0A8B8CQF5"/>
<dbReference type="InterPro" id="IPR006845">
    <property type="entry name" value="Pex_N"/>
</dbReference>
<keyword evidence="10" id="KW-0479">Metal-binding</keyword>
<evidence type="ECO:0000256" key="12">
    <source>
        <dbReference type="ARBA" id="ARBA00022786"/>
    </source>
</evidence>
<keyword evidence="14" id="KW-0653">Protein transport</keyword>
<keyword evidence="16" id="KW-0472">Membrane</keyword>
<dbReference type="GeneID" id="111121197"/>
<comment type="catalytic activity">
    <reaction evidence="1">
        <text>S-ubiquitinyl-[E2 ubiquitin-conjugating enzyme]-L-cysteine + [acceptor protein]-L-lysine = [E2 ubiquitin-conjugating enzyme]-L-cysteine + N(6)-ubiquitinyl-[acceptor protein]-L-lysine.</text>
        <dbReference type="EC" id="2.3.2.27"/>
    </reaction>
</comment>
<dbReference type="PANTHER" id="PTHR23350:SF0">
    <property type="entry name" value="PEROXISOME BIOGENESIS FACTOR 10"/>
    <property type="match status" value="1"/>
</dbReference>
<dbReference type="Pfam" id="PF04757">
    <property type="entry name" value="Pex2_Pex12"/>
    <property type="match status" value="1"/>
</dbReference>
<comment type="pathway">
    <text evidence="3">Protein modification; protein ubiquitination.</text>
</comment>
<keyword evidence="17" id="KW-0576">Peroxisome</keyword>
<evidence type="ECO:0000256" key="8">
    <source>
        <dbReference type="ARBA" id="ARBA00022679"/>
    </source>
</evidence>
<evidence type="ECO:0000256" key="10">
    <source>
        <dbReference type="ARBA" id="ARBA00022723"/>
    </source>
</evidence>
<keyword evidence="20" id="KW-1185">Reference proteome</keyword>
<comment type="similarity">
    <text evidence="4">Belongs to the pex2/pex10/pex12 family.</text>
</comment>
<evidence type="ECO:0000256" key="14">
    <source>
        <dbReference type="ARBA" id="ARBA00022927"/>
    </source>
</evidence>